<dbReference type="EMBL" id="JRES01001070">
    <property type="protein sequence ID" value="KNC25806.1"/>
    <property type="molecule type" value="Genomic_DNA"/>
</dbReference>
<name>A0A0L0C0M7_LUCCU</name>
<keyword evidence="1" id="KW-1133">Transmembrane helix</keyword>
<accession>A0A0L0C0M7</accession>
<gene>
    <name evidence="2" type="ORF">FF38_05475</name>
</gene>
<evidence type="ECO:0000256" key="1">
    <source>
        <dbReference type="SAM" id="Phobius"/>
    </source>
</evidence>
<dbReference type="AlphaFoldDB" id="A0A0L0C0M7"/>
<evidence type="ECO:0000313" key="2">
    <source>
        <dbReference type="EMBL" id="KNC25806.1"/>
    </source>
</evidence>
<protein>
    <submittedName>
        <fullName evidence="2">Uncharacterized protein</fullName>
    </submittedName>
</protein>
<comment type="caution">
    <text evidence="2">The sequence shown here is derived from an EMBL/GenBank/DDBJ whole genome shotgun (WGS) entry which is preliminary data.</text>
</comment>
<sequence length="188" mass="21341">MKFDQQKNKTTKNIYFKLKFSTFSKKNFLSDTTISSESLCKRSLKSWNFTFKSEPTSLALVVNFLTPSLTFSLIFSAFCLKLSPNFFAPLFTSHPIFLKKSPILSPVSSALAILGPMPGISLKDGKIFSSHSKRSAFEGIIRIEFKIYQNLRLIHINKNYEHLFSSGFKQISRQQTVNVPLLIGSLIE</sequence>
<keyword evidence="1" id="KW-0472">Membrane</keyword>
<dbReference type="Proteomes" id="UP000037069">
    <property type="component" value="Unassembled WGS sequence"/>
</dbReference>
<evidence type="ECO:0000313" key="3">
    <source>
        <dbReference type="Proteomes" id="UP000037069"/>
    </source>
</evidence>
<keyword evidence="3" id="KW-1185">Reference proteome</keyword>
<reference evidence="2" key="1">
    <citation type="journal article" date="2015" name="Nat. Commun.">
        <title>Lucilia cuprina genome unlocks parasitic fly biology to underpin future interventions.</title>
        <authorList>
            <person name="Anstead C.A."/>
            <person name="Korhonen P.K."/>
            <person name="Young N.D."/>
            <person name="Hall R.S."/>
            <person name="Jex A.R."/>
            <person name="Murali S.C."/>
            <person name="Hughes D.S."/>
            <person name="Lee S.F."/>
            <person name="Perry T."/>
            <person name="Stroehlein A.J."/>
            <person name="Ansell B.R."/>
            <person name="Breugelmans B."/>
            <person name="Hofmann A."/>
            <person name="Qu J."/>
            <person name="Dugan S."/>
            <person name="Lee S.L."/>
            <person name="Chao H."/>
            <person name="Dinh H."/>
            <person name="Han Y."/>
            <person name="Doddapaneni H.V."/>
            <person name="Worley K.C."/>
            <person name="Muzny D.M."/>
            <person name="Ioannidis P."/>
            <person name="Waterhouse R.M."/>
            <person name="Zdobnov E.M."/>
            <person name="James P.J."/>
            <person name="Bagnall N.H."/>
            <person name="Kotze A.C."/>
            <person name="Gibbs R.A."/>
            <person name="Richards S."/>
            <person name="Batterham P."/>
            <person name="Gasser R.B."/>
        </authorList>
    </citation>
    <scope>NUCLEOTIDE SEQUENCE [LARGE SCALE GENOMIC DNA]</scope>
    <source>
        <strain evidence="2">LS</strain>
        <tissue evidence="2">Full body</tissue>
    </source>
</reference>
<organism evidence="2 3">
    <name type="scientific">Lucilia cuprina</name>
    <name type="common">Green bottle fly</name>
    <name type="synonym">Australian sheep blowfly</name>
    <dbReference type="NCBI Taxonomy" id="7375"/>
    <lineage>
        <taxon>Eukaryota</taxon>
        <taxon>Metazoa</taxon>
        <taxon>Ecdysozoa</taxon>
        <taxon>Arthropoda</taxon>
        <taxon>Hexapoda</taxon>
        <taxon>Insecta</taxon>
        <taxon>Pterygota</taxon>
        <taxon>Neoptera</taxon>
        <taxon>Endopterygota</taxon>
        <taxon>Diptera</taxon>
        <taxon>Brachycera</taxon>
        <taxon>Muscomorpha</taxon>
        <taxon>Oestroidea</taxon>
        <taxon>Calliphoridae</taxon>
        <taxon>Luciliinae</taxon>
        <taxon>Lucilia</taxon>
    </lineage>
</organism>
<feature type="transmembrane region" description="Helical" evidence="1">
    <location>
        <begin position="58"/>
        <end position="83"/>
    </location>
</feature>
<proteinExistence type="predicted"/>
<keyword evidence="1" id="KW-0812">Transmembrane</keyword>